<feature type="binding site" evidence="5">
    <location>
        <position position="215"/>
    </location>
    <ligand>
        <name>ATP</name>
        <dbReference type="ChEBI" id="CHEBI:30616"/>
    </ligand>
</feature>
<dbReference type="PROSITE" id="PS50975">
    <property type="entry name" value="ATP_GRASP"/>
    <property type="match status" value="1"/>
</dbReference>
<reference evidence="9" key="1">
    <citation type="submission" date="2006-12" db="EMBL/GenBank/DDBJ databases">
        <title>Complete sequence of Halorhodospira halophila SL1.</title>
        <authorList>
            <consortium name="US DOE Joint Genome Institute"/>
            <person name="Copeland A."/>
            <person name="Lucas S."/>
            <person name="Lapidus A."/>
            <person name="Barry K."/>
            <person name="Detter J.C."/>
            <person name="Glavina del Rio T."/>
            <person name="Hammon N."/>
            <person name="Israni S."/>
            <person name="Dalin E."/>
            <person name="Tice H."/>
            <person name="Pitluck S."/>
            <person name="Saunders E."/>
            <person name="Brettin T."/>
            <person name="Bruce D."/>
            <person name="Han C."/>
            <person name="Tapia R."/>
            <person name="Schmutz J."/>
            <person name="Larimer F."/>
            <person name="Land M."/>
            <person name="Hauser L."/>
            <person name="Kyrpides N."/>
            <person name="Mikhailova N."/>
            <person name="Hoff W."/>
            <person name="Richardson P."/>
        </authorList>
    </citation>
    <scope>NUCLEOTIDE SEQUENCE [LARGE SCALE GENOMIC DNA]</scope>
    <source>
        <strain evidence="9">DSM 244 / SL1</strain>
    </source>
</reference>
<dbReference type="PANTHER" id="PTHR11609">
    <property type="entry name" value="PURINE BIOSYNTHESIS PROTEIN 6/7, PUR6/7"/>
    <property type="match status" value="1"/>
</dbReference>
<dbReference type="GO" id="GO:0034028">
    <property type="term" value="F:5-(carboxyamino)imidazole ribonucleotide synthase activity"/>
    <property type="evidence" value="ECO:0007669"/>
    <property type="project" value="UniProtKB-UniRule"/>
</dbReference>
<dbReference type="InterPro" id="IPR054350">
    <property type="entry name" value="PurT/PurK_preATP-grasp"/>
</dbReference>
<accession>A1WYS2</accession>
<dbReference type="GO" id="GO:0006189">
    <property type="term" value="P:'de novo' IMP biosynthetic process"/>
    <property type="evidence" value="ECO:0007669"/>
    <property type="project" value="UniProtKB-UniRule"/>
</dbReference>
<dbReference type="InterPro" id="IPR013815">
    <property type="entry name" value="ATP_grasp_subdomain_1"/>
</dbReference>
<dbReference type="InterPro" id="IPR011054">
    <property type="entry name" value="Rudment_hybrid_motif"/>
</dbReference>
<keyword evidence="8" id="KW-0456">Lyase</keyword>
<dbReference type="InterPro" id="IPR005875">
    <property type="entry name" value="PurK"/>
</dbReference>
<feature type="binding site" evidence="5">
    <location>
        <begin position="154"/>
        <end position="160"/>
    </location>
    <ligand>
        <name>ATP</name>
        <dbReference type="ChEBI" id="CHEBI:30616"/>
    </ligand>
</feature>
<dbReference type="InterPro" id="IPR040686">
    <property type="entry name" value="PurK_C"/>
</dbReference>
<dbReference type="Proteomes" id="UP000000647">
    <property type="component" value="Chromosome"/>
</dbReference>
<keyword evidence="2 5" id="KW-0547">Nucleotide-binding</keyword>
<comment type="function">
    <text evidence="6">Catalyzes the ATP-dependent conversion of 5-aminoimidazole ribonucleotide (AIR) and HCO(3)- to N5-carboxyaminoimidazole ribonucleotide (N5-CAIR).</text>
</comment>
<comment type="function">
    <text evidence="5">Catalyzes the ATP-dependent conversion of 5-aminoimidazole ribonucleotide (AIR) and HCO(3)(-) to N5-carboxyaminoimidazole ribonucleotide (N5-CAIR).</text>
</comment>
<dbReference type="GO" id="GO:0046872">
    <property type="term" value="F:metal ion binding"/>
    <property type="evidence" value="ECO:0007669"/>
    <property type="project" value="InterPro"/>
</dbReference>
<name>A1WYS2_HALHL</name>
<dbReference type="SUPFAM" id="SSF56059">
    <property type="entry name" value="Glutathione synthetase ATP-binding domain-like"/>
    <property type="match status" value="1"/>
</dbReference>
<keyword evidence="1 5" id="KW-0436">Ligase</keyword>
<comment type="similarity">
    <text evidence="5 6">Belongs to the PurK/PurT family.</text>
</comment>
<dbReference type="SUPFAM" id="SSF52440">
    <property type="entry name" value="PreATP-grasp domain"/>
    <property type="match status" value="1"/>
</dbReference>
<evidence type="ECO:0000256" key="2">
    <source>
        <dbReference type="ARBA" id="ARBA00022741"/>
    </source>
</evidence>
<evidence type="ECO:0000256" key="6">
    <source>
        <dbReference type="RuleBase" id="RU361200"/>
    </source>
</evidence>
<gene>
    <name evidence="5 6" type="primary">purK</name>
    <name evidence="8" type="ordered locus">Hhal_2070</name>
</gene>
<keyword evidence="3 5" id="KW-0658">Purine biosynthesis</keyword>
<dbReference type="SUPFAM" id="SSF51246">
    <property type="entry name" value="Rudiment single hybrid motif"/>
    <property type="match status" value="1"/>
</dbReference>
<dbReference type="Pfam" id="PF17769">
    <property type="entry name" value="PurK_C"/>
    <property type="match status" value="1"/>
</dbReference>
<keyword evidence="9" id="KW-1185">Reference proteome</keyword>
<keyword evidence="4 5" id="KW-0067">ATP-binding</keyword>
<feature type="domain" description="ATP-grasp" evidence="7">
    <location>
        <begin position="113"/>
        <end position="299"/>
    </location>
</feature>
<dbReference type="NCBIfam" id="NF004679">
    <property type="entry name" value="PRK06019.1-5"/>
    <property type="match status" value="1"/>
</dbReference>
<comment type="subunit">
    <text evidence="5 6">Homodimer.</text>
</comment>
<dbReference type="Gene3D" id="3.40.50.20">
    <property type="match status" value="1"/>
</dbReference>
<dbReference type="EC" id="6.3.4.18" evidence="5 6"/>
<dbReference type="InterPro" id="IPR011761">
    <property type="entry name" value="ATP-grasp"/>
</dbReference>
<dbReference type="GO" id="GO:0004638">
    <property type="term" value="F:phosphoribosylaminoimidazole carboxylase activity"/>
    <property type="evidence" value="ECO:0007669"/>
    <property type="project" value="InterPro"/>
</dbReference>
<comment type="pathway">
    <text evidence="5 6">Purine metabolism; IMP biosynthesis via de novo pathway; 5-amino-1-(5-phospho-D-ribosyl)imidazole-4-carboxylate from 5-amino-1-(5-phospho-D-ribosyl)imidazole (N5-CAIR route): step 1/2.</text>
</comment>
<dbReference type="KEGG" id="hha:Hhal_2070"/>
<feature type="binding site" evidence="5">
    <location>
        <position position="192"/>
    </location>
    <ligand>
        <name>ATP</name>
        <dbReference type="ChEBI" id="CHEBI:30616"/>
    </ligand>
</feature>
<dbReference type="eggNOG" id="COG0026">
    <property type="taxonomic scope" value="Bacteria"/>
</dbReference>
<reference evidence="8 9" key="2">
    <citation type="journal article" date="2013" name="Stand. Genomic Sci.">
        <title>Complete genome sequence of Halorhodospira halophila SL1.</title>
        <authorList>
            <person name="Challacombe J.F."/>
            <person name="Majid S."/>
            <person name="Deole R."/>
            <person name="Brettin T.S."/>
            <person name="Bruce D."/>
            <person name="Delano S.F."/>
            <person name="Detter J.C."/>
            <person name="Gleasner C.D."/>
            <person name="Han C.S."/>
            <person name="Misra M."/>
            <person name="Reitenga K.G."/>
            <person name="Mikhailova N."/>
            <person name="Woyke T."/>
            <person name="Pitluck S."/>
            <person name="Nolan M."/>
            <person name="Land M.L."/>
            <person name="Saunders E."/>
            <person name="Tapia R."/>
            <person name="Lapidus A."/>
            <person name="Ivanova N."/>
            <person name="Hoff W.D."/>
        </authorList>
    </citation>
    <scope>NUCLEOTIDE SEQUENCE [LARGE SCALE GENOMIC DNA]</scope>
    <source>
        <strain evidence="9">DSM 244 / SL1</strain>
    </source>
</reference>
<evidence type="ECO:0000256" key="5">
    <source>
        <dbReference type="HAMAP-Rule" id="MF_01928"/>
    </source>
</evidence>
<dbReference type="InterPro" id="IPR003135">
    <property type="entry name" value="ATP-grasp_carboxylate-amine"/>
</dbReference>
<dbReference type="HOGENOM" id="CLU_011534_0_1_6"/>
<dbReference type="PANTHER" id="PTHR11609:SF5">
    <property type="entry name" value="PHOSPHORIBOSYLAMINOIMIDAZOLE CARBOXYLASE"/>
    <property type="match status" value="1"/>
</dbReference>
<proteinExistence type="inferred from homology"/>
<evidence type="ECO:0000313" key="9">
    <source>
        <dbReference type="Proteomes" id="UP000000647"/>
    </source>
</evidence>
<evidence type="ECO:0000256" key="1">
    <source>
        <dbReference type="ARBA" id="ARBA00022598"/>
    </source>
</evidence>
<organism evidence="8 9">
    <name type="scientific">Halorhodospira halophila (strain DSM 244 / SL1)</name>
    <name type="common">Ectothiorhodospira halophila (strain DSM 244 / SL1)</name>
    <dbReference type="NCBI Taxonomy" id="349124"/>
    <lineage>
        <taxon>Bacteria</taxon>
        <taxon>Pseudomonadati</taxon>
        <taxon>Pseudomonadota</taxon>
        <taxon>Gammaproteobacteria</taxon>
        <taxon>Chromatiales</taxon>
        <taxon>Ectothiorhodospiraceae</taxon>
        <taxon>Halorhodospira</taxon>
    </lineage>
</organism>
<dbReference type="UniPathway" id="UPA00074">
    <property type="reaction ID" value="UER00942"/>
</dbReference>
<evidence type="ECO:0000313" key="8">
    <source>
        <dbReference type="EMBL" id="ABM62834.1"/>
    </source>
</evidence>
<evidence type="ECO:0000256" key="3">
    <source>
        <dbReference type="ARBA" id="ARBA00022755"/>
    </source>
</evidence>
<dbReference type="FunFam" id="3.30.1490.20:FF:000015">
    <property type="entry name" value="N5-carboxyaminoimidazole ribonucleotide synthase"/>
    <property type="match status" value="1"/>
</dbReference>
<dbReference type="OrthoDB" id="9804625at2"/>
<feature type="binding site" evidence="5">
    <location>
        <begin position="184"/>
        <end position="187"/>
    </location>
    <ligand>
        <name>ATP</name>
        <dbReference type="ChEBI" id="CHEBI:30616"/>
    </ligand>
</feature>
<evidence type="ECO:0000256" key="4">
    <source>
        <dbReference type="ARBA" id="ARBA00022840"/>
    </source>
</evidence>
<sequence>MSGPAPILPGAAIGILGAGQLGRMLAMAARRSGYRVHVIAPGAGQAPAGQVADRVHDAEPTAELLSSLADEVSVLTYEFENLPRAAVEAAAERLPVRPSPRALATTQHRILEKTFLREHGLPVVPFEAVHGPEEAAAAVARIGAPAVIKSAGLGYDGKGQARVESADEVSAAWSAVGADEAVVEACVDLAMEVSVVAARGVDGSFAHYGVTENRHRHHILDLSIGDAELDPAVCRQAVEIARAVGEGLDAVGTYCVEFFIDGAGRLMVNEIAPRPHNSGHLTIEGAATSQFDQQLRAICGLPLGSTRRLAPAAMVNLLGDVWDAGTPPWAEVYQEPTATLHLYGKGAPSPGRKMGHITVLGEDRQEAAERALNLRNRLAPHVVS</sequence>
<feature type="binding site" evidence="5">
    <location>
        <position position="109"/>
    </location>
    <ligand>
        <name>ATP</name>
        <dbReference type="ChEBI" id="CHEBI:30616"/>
    </ligand>
</feature>
<dbReference type="GO" id="GO:0005524">
    <property type="term" value="F:ATP binding"/>
    <property type="evidence" value="ECO:0007669"/>
    <property type="project" value="UniProtKB-UniRule"/>
</dbReference>
<dbReference type="AlphaFoldDB" id="A1WYS2"/>
<evidence type="ECO:0000259" key="7">
    <source>
        <dbReference type="PROSITE" id="PS50975"/>
    </source>
</evidence>
<feature type="binding site" evidence="5">
    <location>
        <position position="149"/>
    </location>
    <ligand>
        <name>ATP</name>
        <dbReference type="ChEBI" id="CHEBI:30616"/>
    </ligand>
</feature>
<dbReference type="Gene3D" id="3.30.1490.20">
    <property type="entry name" value="ATP-grasp fold, A domain"/>
    <property type="match status" value="1"/>
</dbReference>
<dbReference type="Pfam" id="PF02222">
    <property type="entry name" value="ATP-grasp"/>
    <property type="match status" value="1"/>
</dbReference>
<protein>
    <recommendedName>
        <fullName evidence="5 6">N5-carboxyaminoimidazole ribonucleotide synthase</fullName>
        <shortName evidence="5 6">N5-CAIR synthase</shortName>
        <ecNumber evidence="5 6">6.3.4.18</ecNumber>
    </recommendedName>
    <alternativeName>
        <fullName evidence="5 6">5-(carboxyamino)imidazole ribonucleotide synthetase</fullName>
    </alternativeName>
</protein>
<dbReference type="NCBIfam" id="NF004676">
    <property type="entry name" value="PRK06019.1-2"/>
    <property type="match status" value="1"/>
</dbReference>
<dbReference type="EMBL" id="CP000544">
    <property type="protein sequence ID" value="ABM62834.1"/>
    <property type="molecule type" value="Genomic_DNA"/>
</dbReference>
<comment type="catalytic activity">
    <reaction evidence="5 6">
        <text>5-amino-1-(5-phospho-beta-D-ribosyl)imidazole + hydrogencarbonate + ATP = 5-carboxyamino-1-(5-phospho-D-ribosyl)imidazole + ADP + phosphate + 2 H(+)</text>
        <dbReference type="Rhea" id="RHEA:19317"/>
        <dbReference type="ChEBI" id="CHEBI:15378"/>
        <dbReference type="ChEBI" id="CHEBI:17544"/>
        <dbReference type="ChEBI" id="CHEBI:30616"/>
        <dbReference type="ChEBI" id="CHEBI:43474"/>
        <dbReference type="ChEBI" id="CHEBI:58730"/>
        <dbReference type="ChEBI" id="CHEBI:137981"/>
        <dbReference type="ChEBI" id="CHEBI:456216"/>
        <dbReference type="EC" id="6.3.4.18"/>
    </reaction>
</comment>
<dbReference type="STRING" id="349124.Hhal_2070"/>
<dbReference type="Pfam" id="PF22660">
    <property type="entry name" value="RS_preATP-grasp-like"/>
    <property type="match status" value="1"/>
</dbReference>
<dbReference type="HAMAP" id="MF_01928">
    <property type="entry name" value="PurK"/>
    <property type="match status" value="1"/>
</dbReference>
<dbReference type="NCBIfam" id="TIGR01161">
    <property type="entry name" value="purK"/>
    <property type="match status" value="1"/>
</dbReference>
<feature type="binding site" evidence="5">
    <location>
        <begin position="269"/>
        <end position="270"/>
    </location>
    <ligand>
        <name>ATP</name>
        <dbReference type="ChEBI" id="CHEBI:30616"/>
    </ligand>
</feature>
<dbReference type="GO" id="GO:0005829">
    <property type="term" value="C:cytosol"/>
    <property type="evidence" value="ECO:0007669"/>
    <property type="project" value="TreeGrafter"/>
</dbReference>
<dbReference type="Gene3D" id="3.30.470.20">
    <property type="entry name" value="ATP-grasp fold, B domain"/>
    <property type="match status" value="1"/>
</dbReference>
<dbReference type="InterPro" id="IPR016185">
    <property type="entry name" value="PreATP-grasp_dom_sf"/>
</dbReference>
<dbReference type="RefSeq" id="WP_011814856.1">
    <property type="nucleotide sequence ID" value="NC_008789.1"/>
</dbReference>